<evidence type="ECO:0000256" key="1">
    <source>
        <dbReference type="SAM" id="MobiDB-lite"/>
    </source>
</evidence>
<gene>
    <name evidence="2" type="ORF">HU200_066843</name>
</gene>
<feature type="compositionally biased region" description="Low complexity" evidence="1">
    <location>
        <begin position="183"/>
        <end position="199"/>
    </location>
</feature>
<dbReference type="Proteomes" id="UP000636709">
    <property type="component" value="Unassembled WGS sequence"/>
</dbReference>
<accession>A0A834ZXJ2</accession>
<keyword evidence="3" id="KW-1185">Reference proteome</keyword>
<sequence length="199" mass="19829">MLSGQEAGGAGERVRASAGAAHGAGGRKSGGEPFNLTDWTPTDGQATEYLLVVALGDETGRLLRYDRAARRVDVLRSRASPTRTAWRCGVDLPLGRAPKAMPPGCGNDGGGHTVDLEMNGGGREAASGSSPSSPSSPPSLPDASDYARAGAQCPPVVVPAVSAVDEACATSATGPLGLPARISGSPSSPTLVGSSSIHG</sequence>
<feature type="region of interest" description="Disordered" evidence="1">
    <location>
        <begin position="1"/>
        <end position="40"/>
    </location>
</feature>
<feature type="region of interest" description="Disordered" evidence="1">
    <location>
        <begin position="172"/>
        <end position="199"/>
    </location>
</feature>
<dbReference type="EMBL" id="JACEFO010003185">
    <property type="protein sequence ID" value="KAF8643493.1"/>
    <property type="molecule type" value="Genomic_DNA"/>
</dbReference>
<comment type="caution">
    <text evidence="2">The sequence shown here is derived from an EMBL/GenBank/DDBJ whole genome shotgun (WGS) entry which is preliminary data.</text>
</comment>
<organism evidence="2 3">
    <name type="scientific">Digitaria exilis</name>
    <dbReference type="NCBI Taxonomy" id="1010633"/>
    <lineage>
        <taxon>Eukaryota</taxon>
        <taxon>Viridiplantae</taxon>
        <taxon>Streptophyta</taxon>
        <taxon>Embryophyta</taxon>
        <taxon>Tracheophyta</taxon>
        <taxon>Spermatophyta</taxon>
        <taxon>Magnoliopsida</taxon>
        <taxon>Liliopsida</taxon>
        <taxon>Poales</taxon>
        <taxon>Poaceae</taxon>
        <taxon>PACMAD clade</taxon>
        <taxon>Panicoideae</taxon>
        <taxon>Panicodae</taxon>
        <taxon>Paniceae</taxon>
        <taxon>Anthephorinae</taxon>
        <taxon>Digitaria</taxon>
    </lineage>
</organism>
<feature type="compositionally biased region" description="Gly residues" evidence="1">
    <location>
        <begin position="1"/>
        <end position="11"/>
    </location>
</feature>
<protein>
    <submittedName>
        <fullName evidence="2">Uncharacterized protein</fullName>
    </submittedName>
</protein>
<evidence type="ECO:0000313" key="3">
    <source>
        <dbReference type="Proteomes" id="UP000636709"/>
    </source>
</evidence>
<feature type="region of interest" description="Disordered" evidence="1">
    <location>
        <begin position="99"/>
        <end position="147"/>
    </location>
</feature>
<proteinExistence type="predicted"/>
<name>A0A834ZXJ2_9POAL</name>
<evidence type="ECO:0000313" key="2">
    <source>
        <dbReference type="EMBL" id="KAF8643493.1"/>
    </source>
</evidence>
<dbReference type="AlphaFoldDB" id="A0A834ZXJ2"/>
<reference evidence="2" key="1">
    <citation type="submission" date="2020-07" db="EMBL/GenBank/DDBJ databases">
        <title>Genome sequence and genetic diversity analysis of an under-domesticated orphan crop, white fonio (Digitaria exilis).</title>
        <authorList>
            <person name="Bennetzen J.L."/>
            <person name="Chen S."/>
            <person name="Ma X."/>
            <person name="Wang X."/>
            <person name="Yssel A.E.J."/>
            <person name="Chaluvadi S.R."/>
            <person name="Johnson M."/>
            <person name="Gangashetty P."/>
            <person name="Hamidou F."/>
            <person name="Sanogo M.D."/>
            <person name="Zwaenepoel A."/>
            <person name="Wallace J."/>
            <person name="Van De Peer Y."/>
            <person name="Van Deynze A."/>
        </authorList>
    </citation>
    <scope>NUCLEOTIDE SEQUENCE</scope>
    <source>
        <tissue evidence="2">Leaves</tissue>
    </source>
</reference>